<evidence type="ECO:0000256" key="7">
    <source>
        <dbReference type="SAM" id="MobiDB-lite"/>
    </source>
</evidence>
<evidence type="ECO:0000256" key="4">
    <source>
        <dbReference type="ARBA" id="ARBA00022692"/>
    </source>
</evidence>
<comment type="similarity">
    <text evidence="2">Belongs to the VirD4/TraG family.</text>
</comment>
<dbReference type="AlphaFoldDB" id="A0A4R8VAT5"/>
<proteinExistence type="inferred from homology"/>
<evidence type="ECO:0000256" key="3">
    <source>
        <dbReference type="ARBA" id="ARBA00022475"/>
    </source>
</evidence>
<dbReference type="InterPro" id="IPR027417">
    <property type="entry name" value="P-loop_NTPase"/>
</dbReference>
<sequence length="817" mass="89756">MTIRPPSSITMHKRQTTAHNRREGHRNDKAKTNGTRTRKTDHLNKCAHRPHPSRATQCAKTWPSVPRPCTPPSRQQQHRVDAPKRQRRRKRRLAMSRVGQPVWREIHWPRPFDPETAFEVLERLASDRNTGPIIWEARARAGQIRYLLAADSTHIHPLVSTLKALLPGIQVNTTRSASRARLQHAGHLRVTHPSLALSVERLTATTRSVLASLTGARVEGEEVVLQVLLGGRLTPHLLPTNLEDPTASWLDTIRGTVRRATAEARVSMKSRTSLHGFKCVIRIGAIAADPGRARSLIASVLSGLRVAESAGVRLHLVPEHPSAVNEVRRPWQWPLRLSSHELTALMGWPIGEGVLPGLPSEHPRSLPAPDGLSSVRYPFAETTAPGTTIALGITAKDSLQHSVLLGPTGAGKSNAMLTLIMEAIEAGRGVLVIDPKRDLTNDVLARIPEHRKSDVVVIDPSDPEPVGLNPFIGSHKNPELVADSILAVFKELFADSWGPRTQDVLTSALITLARHPGATLTMLPALLTDQKFRTKLTRGITDKIGLAPFWASYDAMSPEQRAQVIAPVMNKLRQFLLRPALRAVLGQSEPRFQMNDLFTQKRIVLISLNKGLLGAEGARLLGSLVVSQLWPLTLARAALPAQRRHIVNVFIDEVQDYLALPTDLDDALSQARGLGVGFTLAHQYRMQLPSGLRAGVDANVHNRIVFGLNATDAAEMAKQAPQLDVQDFMLLPRFGIYTHLMRDGHATGWMSARTLAASPATTDPIELKHASTKRYGRSAEDVEKEVLHSIGLTPPTSEGTDDEDEPIGRRPVPKGKP</sequence>
<dbReference type="Proteomes" id="UP000298488">
    <property type="component" value="Unassembled WGS sequence"/>
</dbReference>
<feature type="region of interest" description="Disordered" evidence="7">
    <location>
        <begin position="1"/>
        <end position="96"/>
    </location>
</feature>
<dbReference type="EMBL" id="SOFI01000003">
    <property type="protein sequence ID" value="TFB80324.1"/>
    <property type="molecule type" value="Genomic_DNA"/>
</dbReference>
<comment type="caution">
    <text evidence="8">The sequence shown here is derived from an EMBL/GenBank/DDBJ whole genome shotgun (WGS) entry which is preliminary data.</text>
</comment>
<dbReference type="PANTHER" id="PTHR37937:SF1">
    <property type="entry name" value="CONJUGATIVE TRANSFER: DNA TRANSPORT"/>
    <property type="match status" value="1"/>
</dbReference>
<gene>
    <name evidence="8" type="ORF">E3N84_09965</name>
</gene>
<keyword evidence="6" id="KW-0472">Membrane</keyword>
<feature type="region of interest" description="Disordered" evidence="7">
    <location>
        <begin position="771"/>
        <end position="817"/>
    </location>
</feature>
<dbReference type="InterPro" id="IPR003688">
    <property type="entry name" value="TraG/VirD4"/>
</dbReference>
<evidence type="ECO:0000313" key="9">
    <source>
        <dbReference type="Proteomes" id="UP000298488"/>
    </source>
</evidence>
<feature type="compositionally biased region" description="Basic and acidic residues" evidence="7">
    <location>
        <begin position="777"/>
        <end position="787"/>
    </location>
</feature>
<protein>
    <submittedName>
        <fullName evidence="8">DUF87 domain-containing protein</fullName>
    </submittedName>
</protein>
<dbReference type="SUPFAM" id="SSF52540">
    <property type="entry name" value="P-loop containing nucleoside triphosphate hydrolases"/>
    <property type="match status" value="1"/>
</dbReference>
<keyword evidence="9" id="KW-1185">Reference proteome</keyword>
<evidence type="ECO:0000313" key="8">
    <source>
        <dbReference type="EMBL" id="TFB80324.1"/>
    </source>
</evidence>
<name>A0A4R8VAT5_9MICO</name>
<evidence type="ECO:0000256" key="5">
    <source>
        <dbReference type="ARBA" id="ARBA00022989"/>
    </source>
</evidence>
<dbReference type="InterPro" id="IPR051539">
    <property type="entry name" value="T4SS-coupling_protein"/>
</dbReference>
<feature type="compositionally biased region" description="Polar residues" evidence="7">
    <location>
        <begin position="1"/>
        <end position="10"/>
    </location>
</feature>
<evidence type="ECO:0000256" key="2">
    <source>
        <dbReference type="ARBA" id="ARBA00008806"/>
    </source>
</evidence>
<dbReference type="OrthoDB" id="3258326at2"/>
<keyword evidence="3" id="KW-1003">Cell membrane</keyword>
<dbReference type="Gene3D" id="3.40.50.300">
    <property type="entry name" value="P-loop containing nucleotide triphosphate hydrolases"/>
    <property type="match status" value="2"/>
</dbReference>
<accession>A0A4R8VAT5</accession>
<keyword evidence="5" id="KW-1133">Transmembrane helix</keyword>
<evidence type="ECO:0000256" key="1">
    <source>
        <dbReference type="ARBA" id="ARBA00004651"/>
    </source>
</evidence>
<dbReference type="Pfam" id="PF02534">
    <property type="entry name" value="T4SS-DNA_transf"/>
    <property type="match status" value="1"/>
</dbReference>
<comment type="subcellular location">
    <subcellularLocation>
        <location evidence="1">Cell membrane</location>
        <topology evidence="1">Multi-pass membrane protein</topology>
    </subcellularLocation>
</comment>
<feature type="compositionally biased region" description="Basic residues" evidence="7">
    <location>
        <begin position="85"/>
        <end position="94"/>
    </location>
</feature>
<dbReference type="PANTHER" id="PTHR37937">
    <property type="entry name" value="CONJUGATIVE TRANSFER: DNA TRANSPORT"/>
    <property type="match status" value="1"/>
</dbReference>
<evidence type="ECO:0000256" key="6">
    <source>
        <dbReference type="ARBA" id="ARBA00023136"/>
    </source>
</evidence>
<organism evidence="8 9">
    <name type="scientific">Terrimesophilobacter mesophilus</name>
    <dbReference type="NCBI Taxonomy" id="433647"/>
    <lineage>
        <taxon>Bacteria</taxon>
        <taxon>Bacillati</taxon>
        <taxon>Actinomycetota</taxon>
        <taxon>Actinomycetes</taxon>
        <taxon>Micrococcales</taxon>
        <taxon>Microbacteriaceae</taxon>
        <taxon>Terrimesophilobacter</taxon>
    </lineage>
</organism>
<keyword evidence="4" id="KW-0812">Transmembrane</keyword>
<reference evidence="8 9" key="1">
    <citation type="submission" date="2019-03" db="EMBL/GenBank/DDBJ databases">
        <title>Genomics of glacier-inhabiting Cryobacterium strains.</title>
        <authorList>
            <person name="Liu Q."/>
            <person name="Xin Y.-H."/>
        </authorList>
    </citation>
    <scope>NUCLEOTIDE SEQUENCE [LARGE SCALE GENOMIC DNA]</scope>
    <source>
        <strain evidence="8 9">CGMCC 1.10440</strain>
    </source>
</reference>
<dbReference type="GO" id="GO:0005886">
    <property type="term" value="C:plasma membrane"/>
    <property type="evidence" value="ECO:0007669"/>
    <property type="project" value="UniProtKB-SubCell"/>
</dbReference>